<evidence type="ECO:0000313" key="5">
    <source>
        <dbReference type="Proteomes" id="UP000269375"/>
    </source>
</evidence>
<evidence type="ECO:0000313" key="3">
    <source>
        <dbReference type="EMBL" id="ROI00346.1"/>
    </source>
</evidence>
<dbReference type="OrthoDB" id="1249483at2"/>
<evidence type="ECO:0000313" key="6">
    <source>
        <dbReference type="Proteomes" id="UP000295709"/>
    </source>
</evidence>
<dbReference type="InterPro" id="IPR025588">
    <property type="entry name" value="YcxB-like_C"/>
</dbReference>
<gene>
    <name evidence="4" type="ORF">BCF50_0460</name>
    <name evidence="3" type="ORF">EGI05_05525</name>
</gene>
<organism evidence="3 5">
    <name type="scientific">Chryseobacterium daecheongense</name>
    <dbReference type="NCBI Taxonomy" id="192389"/>
    <lineage>
        <taxon>Bacteria</taxon>
        <taxon>Pseudomonadati</taxon>
        <taxon>Bacteroidota</taxon>
        <taxon>Flavobacteriia</taxon>
        <taxon>Flavobacteriales</taxon>
        <taxon>Weeksellaceae</taxon>
        <taxon>Chryseobacterium group</taxon>
        <taxon>Chryseobacterium</taxon>
    </lineage>
</organism>
<accession>A0A3N0W5K5</accession>
<dbReference type="RefSeq" id="WP_123262050.1">
    <property type="nucleotide sequence ID" value="NZ_RJTX01000001.1"/>
</dbReference>
<keyword evidence="6" id="KW-1185">Reference proteome</keyword>
<dbReference type="Pfam" id="PF14317">
    <property type="entry name" value="YcxB"/>
    <property type="match status" value="1"/>
</dbReference>
<feature type="transmembrane region" description="Helical" evidence="1">
    <location>
        <begin position="24"/>
        <end position="47"/>
    </location>
</feature>
<protein>
    <submittedName>
        <fullName evidence="3">YcxB family protein</fullName>
    </submittedName>
    <submittedName>
        <fullName evidence="4">YcxB-like protein</fullName>
    </submittedName>
</protein>
<proteinExistence type="predicted"/>
<dbReference type="EMBL" id="RJTX01000001">
    <property type="protein sequence ID" value="ROI00346.1"/>
    <property type="molecule type" value="Genomic_DNA"/>
</dbReference>
<evidence type="ECO:0000256" key="1">
    <source>
        <dbReference type="SAM" id="Phobius"/>
    </source>
</evidence>
<sequence length="165" mass="19576">MTVKTQITFREYLKLNIDILFEDIFIKLSLIFSFVFCILIFISNIFYQFNFQNFLIGIAILLFLIGILIFKYFQLKNIYRTNKNIGKQTICTFSNEGIIIKAATFESIIKWETIIQIKELKSLFLIYYDSKTKSFIPKKDFTKEQISELRNIIKNSAIIAYLRND</sequence>
<keyword evidence="1" id="KW-0472">Membrane</keyword>
<comment type="caution">
    <text evidence="3">The sequence shown here is derived from an EMBL/GenBank/DDBJ whole genome shotgun (WGS) entry which is preliminary data.</text>
</comment>
<reference evidence="4 6" key="2">
    <citation type="submission" date="2019-03" db="EMBL/GenBank/DDBJ databases">
        <title>Genomic Encyclopedia of Archaeal and Bacterial Type Strains, Phase II (KMG-II): from individual species to whole genera.</title>
        <authorList>
            <person name="Goeker M."/>
        </authorList>
    </citation>
    <scope>NUCLEOTIDE SEQUENCE [LARGE SCALE GENOMIC DNA]</scope>
    <source>
        <strain evidence="4 6">DSM 15235</strain>
    </source>
</reference>
<dbReference type="AlphaFoldDB" id="A0A3N0W5K5"/>
<dbReference type="EMBL" id="SOQW01000001">
    <property type="protein sequence ID" value="TDX94690.1"/>
    <property type="molecule type" value="Genomic_DNA"/>
</dbReference>
<evidence type="ECO:0000313" key="4">
    <source>
        <dbReference type="EMBL" id="TDX94690.1"/>
    </source>
</evidence>
<reference evidence="3 5" key="1">
    <citation type="submission" date="2018-11" db="EMBL/GenBank/DDBJ databases">
        <title>Proposal to divide the Flavobacteriaceae and reorganize its genera based on Amino Acid Identity values calculated from whole genome sequences.</title>
        <authorList>
            <person name="Nicholson A.C."/>
            <person name="Gulvik C.A."/>
            <person name="Whitney A.M."/>
            <person name="Humrighouse B.W."/>
            <person name="Bell M."/>
            <person name="Holmes B."/>
            <person name="Steigerwalt A."/>
            <person name="Villarma A."/>
            <person name="Sheth M."/>
            <person name="Batra D."/>
            <person name="Pryor J."/>
            <person name="Bernardet J.-F."/>
            <person name="Hugo C."/>
            <person name="Kampfer P."/>
            <person name="Newman J."/>
            <person name="Mcquiston J.R."/>
        </authorList>
    </citation>
    <scope>NUCLEOTIDE SEQUENCE [LARGE SCALE GENOMIC DNA]</scope>
    <source>
        <strain evidence="3 5">DSM 15235</strain>
    </source>
</reference>
<feature type="domain" description="YcxB-like C-terminal" evidence="2">
    <location>
        <begin position="93"/>
        <end position="153"/>
    </location>
</feature>
<dbReference type="Proteomes" id="UP000269375">
    <property type="component" value="Unassembled WGS sequence"/>
</dbReference>
<feature type="transmembrane region" description="Helical" evidence="1">
    <location>
        <begin position="53"/>
        <end position="73"/>
    </location>
</feature>
<evidence type="ECO:0000259" key="2">
    <source>
        <dbReference type="Pfam" id="PF14317"/>
    </source>
</evidence>
<name>A0A3N0W5K5_9FLAO</name>
<keyword evidence="1" id="KW-1133">Transmembrane helix</keyword>
<keyword evidence="1" id="KW-0812">Transmembrane</keyword>
<dbReference type="Proteomes" id="UP000295709">
    <property type="component" value="Unassembled WGS sequence"/>
</dbReference>